<dbReference type="Gene3D" id="3.40.50.10090">
    <property type="match status" value="2"/>
</dbReference>
<evidence type="ECO:0000313" key="3">
    <source>
        <dbReference type="Proteomes" id="UP000309138"/>
    </source>
</evidence>
<comment type="caution">
    <text evidence="2">The sequence shown here is derived from an EMBL/GenBank/DDBJ whole genome shotgun (WGS) entry which is preliminary data.</text>
</comment>
<dbReference type="GO" id="GO:0004852">
    <property type="term" value="F:uroporphyrinogen-III synthase activity"/>
    <property type="evidence" value="ECO:0007669"/>
    <property type="project" value="InterPro"/>
</dbReference>
<dbReference type="InterPro" id="IPR003754">
    <property type="entry name" value="4pyrrol_synth_uPrphyn_synth"/>
</dbReference>
<dbReference type="SUPFAM" id="SSF69618">
    <property type="entry name" value="HemD-like"/>
    <property type="match status" value="1"/>
</dbReference>
<dbReference type="GO" id="GO:0033014">
    <property type="term" value="P:tetrapyrrole biosynthetic process"/>
    <property type="evidence" value="ECO:0007669"/>
    <property type="project" value="InterPro"/>
</dbReference>
<dbReference type="InterPro" id="IPR036108">
    <property type="entry name" value="4pyrrol_syn_uPrphyn_synt_sf"/>
</dbReference>
<gene>
    <name evidence="2" type="ORF">FBR43_14375</name>
</gene>
<dbReference type="AlphaFoldDB" id="A0A4U1L6F8"/>
<name>A0A4U1L6F8_9SPHN</name>
<dbReference type="Proteomes" id="UP000309138">
    <property type="component" value="Unassembled WGS sequence"/>
</dbReference>
<proteinExistence type="predicted"/>
<sequence>MIAGAAVLRPEPGNARTCAALAALGIDALSVPLFAVRAVAWEPPDPRDFDALLLTSAQAVRHAGPGLSALAGLPVIAVGAATARAAAVAGLSVAATGDGDAEAALALPAARTARRILHLAGRDRRVAAGGVIARIETVYASEALPVDMSALARIEGRVALVHSPRAGARLAELVDRHGPARRQVAIAAISDRAAAACGAGWQTMTVADRPADAALVAAAAMLIDRTGPHADKGA</sequence>
<protein>
    <submittedName>
        <fullName evidence="2">Uroporphyrinogen-III synthase</fullName>
    </submittedName>
</protein>
<dbReference type="OrthoDB" id="7424801at2"/>
<evidence type="ECO:0000259" key="1">
    <source>
        <dbReference type="Pfam" id="PF02602"/>
    </source>
</evidence>
<feature type="domain" description="Tetrapyrrole biosynthesis uroporphyrinogen III synthase" evidence="1">
    <location>
        <begin position="19"/>
        <end position="216"/>
    </location>
</feature>
<organism evidence="2 3">
    <name type="scientific">Sphingomonas baiyangensis</name>
    <dbReference type="NCBI Taxonomy" id="2572576"/>
    <lineage>
        <taxon>Bacteria</taxon>
        <taxon>Pseudomonadati</taxon>
        <taxon>Pseudomonadota</taxon>
        <taxon>Alphaproteobacteria</taxon>
        <taxon>Sphingomonadales</taxon>
        <taxon>Sphingomonadaceae</taxon>
        <taxon>Sphingomonas</taxon>
    </lineage>
</organism>
<evidence type="ECO:0000313" key="2">
    <source>
        <dbReference type="EMBL" id="TKD51806.1"/>
    </source>
</evidence>
<dbReference type="EMBL" id="SWKR01000002">
    <property type="protein sequence ID" value="TKD51806.1"/>
    <property type="molecule type" value="Genomic_DNA"/>
</dbReference>
<reference evidence="2 3" key="1">
    <citation type="submission" date="2019-04" db="EMBL/GenBank/DDBJ databases">
        <authorList>
            <person name="Yang Y."/>
            <person name="Wei D."/>
        </authorList>
    </citation>
    <scope>NUCLEOTIDE SEQUENCE [LARGE SCALE GENOMIC DNA]</scope>
    <source>
        <strain evidence="2 3">L-1-4w-11</strain>
    </source>
</reference>
<dbReference type="Pfam" id="PF02602">
    <property type="entry name" value="HEM4"/>
    <property type="match status" value="1"/>
</dbReference>
<accession>A0A4U1L6F8</accession>
<dbReference type="RefSeq" id="WP_136943742.1">
    <property type="nucleotide sequence ID" value="NZ_SWKR01000002.1"/>
</dbReference>
<keyword evidence="3" id="KW-1185">Reference proteome</keyword>